<evidence type="ECO:0000256" key="3">
    <source>
        <dbReference type="SAM" id="MobiDB-lite"/>
    </source>
</evidence>
<feature type="compositionally biased region" description="Basic and acidic residues" evidence="3">
    <location>
        <begin position="197"/>
        <end position="212"/>
    </location>
</feature>
<sequence>MTSASTTPHGMDEHPEVAEISDLTEGLLPPERSADVRAHLSGCRLCAEVRTSLEEIRSTLGTLPGPVRMPSDIAGRIDAALAAEALLDASAPDRGPLPDTPAGTAGPGGGAHRSDTAVGGRTAVSRETPRHNRPGRSDRPTGRDGEATGPGRSPRKRAGRLRGVLIGAAGTAAALALGMLLLPGPEGNDGSQSAAKRSVEDRSDIALEERVRSLLAGRETGEPEREEAPGRGPAESGASEFSTKASPGTQGAGGLAVPGCVRKGIGREEAPLAFGLESYRGRQAYIVVLPHRSDSSLVDAYAVDAGCVEKAPSAPGSVIGSGSYER</sequence>
<feature type="transmembrane region" description="Helical" evidence="4">
    <location>
        <begin position="161"/>
        <end position="182"/>
    </location>
</feature>
<evidence type="ECO:0000256" key="1">
    <source>
        <dbReference type="ARBA" id="ARBA00023015"/>
    </source>
</evidence>
<accession>A0ABW4PI72</accession>
<evidence type="ECO:0008006" key="7">
    <source>
        <dbReference type="Google" id="ProtNLM"/>
    </source>
</evidence>
<feature type="compositionally biased region" description="Basic and acidic residues" evidence="3">
    <location>
        <begin position="127"/>
        <end position="146"/>
    </location>
</feature>
<dbReference type="RefSeq" id="WP_380897073.1">
    <property type="nucleotide sequence ID" value="NZ_JBHUFU010000002.1"/>
</dbReference>
<dbReference type="InterPro" id="IPR041916">
    <property type="entry name" value="Anti_sigma_zinc_sf"/>
</dbReference>
<keyword evidence="4" id="KW-0472">Membrane</keyword>
<gene>
    <name evidence="5" type="ORF">ACFSJS_04770</name>
</gene>
<keyword evidence="1" id="KW-0805">Transcription regulation</keyword>
<evidence type="ECO:0000256" key="2">
    <source>
        <dbReference type="ARBA" id="ARBA00023163"/>
    </source>
</evidence>
<feature type="compositionally biased region" description="Polar residues" evidence="3">
    <location>
        <begin position="239"/>
        <end position="249"/>
    </location>
</feature>
<name>A0ABW4PI72_9ACTN</name>
<keyword evidence="6" id="KW-1185">Reference proteome</keyword>
<keyword evidence="2" id="KW-0804">Transcription</keyword>
<evidence type="ECO:0000313" key="5">
    <source>
        <dbReference type="EMBL" id="MFD1828976.1"/>
    </source>
</evidence>
<keyword evidence="4" id="KW-1133">Transmembrane helix</keyword>
<dbReference type="Gene3D" id="1.10.10.1320">
    <property type="entry name" value="Anti-sigma factor, zinc-finger domain"/>
    <property type="match status" value="1"/>
</dbReference>
<comment type="caution">
    <text evidence="5">The sequence shown here is derived from an EMBL/GenBank/DDBJ whole genome shotgun (WGS) entry which is preliminary data.</text>
</comment>
<feature type="compositionally biased region" description="Basic and acidic residues" evidence="3">
    <location>
        <begin position="219"/>
        <end position="229"/>
    </location>
</feature>
<reference evidence="6" key="1">
    <citation type="journal article" date="2019" name="Int. J. Syst. Evol. Microbiol.">
        <title>The Global Catalogue of Microorganisms (GCM) 10K type strain sequencing project: providing services to taxonomists for standard genome sequencing and annotation.</title>
        <authorList>
            <consortium name="The Broad Institute Genomics Platform"/>
            <consortium name="The Broad Institute Genome Sequencing Center for Infectious Disease"/>
            <person name="Wu L."/>
            <person name="Ma J."/>
        </authorList>
    </citation>
    <scope>NUCLEOTIDE SEQUENCE [LARGE SCALE GENOMIC DNA]</scope>
    <source>
        <strain evidence="6">CGMCC 4.7455</strain>
    </source>
</reference>
<evidence type="ECO:0000313" key="6">
    <source>
        <dbReference type="Proteomes" id="UP001597365"/>
    </source>
</evidence>
<evidence type="ECO:0000256" key="4">
    <source>
        <dbReference type="SAM" id="Phobius"/>
    </source>
</evidence>
<feature type="region of interest" description="Disordered" evidence="3">
    <location>
        <begin position="187"/>
        <end position="253"/>
    </location>
</feature>
<proteinExistence type="predicted"/>
<keyword evidence="4" id="KW-0812">Transmembrane</keyword>
<dbReference type="EMBL" id="JBHUFU010000002">
    <property type="protein sequence ID" value="MFD1828976.1"/>
    <property type="molecule type" value="Genomic_DNA"/>
</dbReference>
<feature type="region of interest" description="Disordered" evidence="3">
    <location>
        <begin position="90"/>
        <end position="159"/>
    </location>
</feature>
<organism evidence="5 6">
    <name type="scientific">Streptomyces desertarenae</name>
    <dbReference type="NCBI Taxonomy" id="2666184"/>
    <lineage>
        <taxon>Bacteria</taxon>
        <taxon>Bacillati</taxon>
        <taxon>Actinomycetota</taxon>
        <taxon>Actinomycetes</taxon>
        <taxon>Kitasatosporales</taxon>
        <taxon>Streptomycetaceae</taxon>
        <taxon>Streptomyces</taxon>
    </lineage>
</organism>
<protein>
    <recommendedName>
        <fullName evidence="7">Zf-HC2 domain-containing protein</fullName>
    </recommendedName>
</protein>
<dbReference type="Proteomes" id="UP001597365">
    <property type="component" value="Unassembled WGS sequence"/>
</dbReference>